<keyword evidence="1" id="KW-0472">Membrane</keyword>
<dbReference type="EMBL" id="CP022387">
    <property type="protein sequence ID" value="ATA90476.1"/>
    <property type="molecule type" value="Genomic_DNA"/>
</dbReference>
<gene>
    <name evidence="2" type="ORF">CGC58_12460</name>
</gene>
<reference evidence="3" key="1">
    <citation type="submission" date="2017-06" db="EMBL/GenBank/DDBJ databases">
        <title>Capnocytophaga spp. assemblies.</title>
        <authorList>
            <person name="Gulvik C.A."/>
        </authorList>
    </citation>
    <scope>NUCLEOTIDE SEQUENCE [LARGE SCALE GENOMIC DNA]</scope>
    <source>
        <strain evidence="3">H2177</strain>
    </source>
</reference>
<keyword evidence="1" id="KW-0812">Transmembrane</keyword>
<sequence>MKKSNEMILALKEWYESRRSALNEILQSDQITLESEDGKTINIPNEDVKGFKMGILTVLDVFTGQLDALGKRYFSALFALRILDPKRQYHSLLPNACCLLPLGSGFVFRVYLFRPKTAHRCRL</sequence>
<dbReference type="RefSeq" id="WP_095897014.1">
    <property type="nucleotide sequence ID" value="NZ_CP022387.1"/>
</dbReference>
<evidence type="ECO:0000256" key="1">
    <source>
        <dbReference type="SAM" id="Phobius"/>
    </source>
</evidence>
<protein>
    <submittedName>
        <fullName evidence="2">Uncharacterized protein</fullName>
    </submittedName>
</protein>
<name>A0A250G2L2_9FLAO</name>
<evidence type="ECO:0000313" key="3">
    <source>
        <dbReference type="Proteomes" id="UP000217348"/>
    </source>
</evidence>
<evidence type="ECO:0000313" key="2">
    <source>
        <dbReference type="EMBL" id="ATA90476.1"/>
    </source>
</evidence>
<dbReference type="AlphaFoldDB" id="A0A250G2L2"/>
<feature type="transmembrane region" description="Helical" evidence="1">
    <location>
        <begin position="92"/>
        <end position="112"/>
    </location>
</feature>
<accession>A0A250G2L2</accession>
<dbReference type="Proteomes" id="UP000217348">
    <property type="component" value="Chromosome"/>
</dbReference>
<dbReference type="KEGG" id="csto:CGC58_12460"/>
<keyword evidence="1" id="KW-1133">Transmembrane helix</keyword>
<proteinExistence type="predicted"/>
<organism evidence="2 3">
    <name type="scientific">Capnocytophaga stomatis</name>
    <dbReference type="NCBI Taxonomy" id="1848904"/>
    <lineage>
        <taxon>Bacteria</taxon>
        <taxon>Pseudomonadati</taxon>
        <taxon>Bacteroidota</taxon>
        <taxon>Flavobacteriia</taxon>
        <taxon>Flavobacteriales</taxon>
        <taxon>Flavobacteriaceae</taxon>
        <taxon>Capnocytophaga</taxon>
    </lineage>
</organism>